<dbReference type="EMBL" id="JBFOLK010000014">
    <property type="protein sequence ID" value="KAL2461899.1"/>
    <property type="molecule type" value="Genomic_DNA"/>
</dbReference>
<evidence type="ECO:0000313" key="1">
    <source>
        <dbReference type="EMBL" id="KAL2461899.1"/>
    </source>
</evidence>
<accession>A0ABD1PDD2</accession>
<dbReference type="AlphaFoldDB" id="A0ABD1PDD2"/>
<gene>
    <name evidence="1" type="ORF">Adt_45319</name>
</gene>
<name>A0ABD1PDD2_9LAMI</name>
<organism evidence="1 2">
    <name type="scientific">Abeliophyllum distichum</name>
    <dbReference type="NCBI Taxonomy" id="126358"/>
    <lineage>
        <taxon>Eukaryota</taxon>
        <taxon>Viridiplantae</taxon>
        <taxon>Streptophyta</taxon>
        <taxon>Embryophyta</taxon>
        <taxon>Tracheophyta</taxon>
        <taxon>Spermatophyta</taxon>
        <taxon>Magnoliopsida</taxon>
        <taxon>eudicotyledons</taxon>
        <taxon>Gunneridae</taxon>
        <taxon>Pentapetalae</taxon>
        <taxon>asterids</taxon>
        <taxon>lamiids</taxon>
        <taxon>Lamiales</taxon>
        <taxon>Oleaceae</taxon>
        <taxon>Forsythieae</taxon>
        <taxon>Abeliophyllum</taxon>
    </lineage>
</organism>
<protein>
    <submittedName>
        <fullName evidence="1">Uncharacterized protein</fullName>
    </submittedName>
</protein>
<reference evidence="2" key="1">
    <citation type="submission" date="2024-07" db="EMBL/GenBank/DDBJ databases">
        <title>Two chromosome-level genome assemblies of Korean endemic species Abeliophyllum distichum and Forsythia ovata (Oleaceae).</title>
        <authorList>
            <person name="Jang H."/>
        </authorList>
    </citation>
    <scope>NUCLEOTIDE SEQUENCE [LARGE SCALE GENOMIC DNA]</scope>
</reference>
<keyword evidence="2" id="KW-1185">Reference proteome</keyword>
<dbReference type="CDD" id="cd00303">
    <property type="entry name" value="retropepsin_like"/>
    <property type="match status" value="1"/>
</dbReference>
<dbReference type="Proteomes" id="UP001604336">
    <property type="component" value="Unassembled WGS sequence"/>
</dbReference>
<proteinExistence type="predicted"/>
<sequence>MFKVKKGGPYHLYRGRYERCPLLLLRRPGSKGSCTRNGLGRMFVDNGSSVNVIFLSTYEQINIDVLLEPSTKPLYSFTVDFVTPKGIVHHAVTMGEEPLAAHTFMEFLPEARKYYRNALRKAEKNEIIMTFIDVKMVEASEESPGDIIMEDDTSPEDIDPRVTRVDSHTSLVEELESFFVDPSDPTRKL</sequence>
<evidence type="ECO:0000313" key="2">
    <source>
        <dbReference type="Proteomes" id="UP001604336"/>
    </source>
</evidence>
<comment type="caution">
    <text evidence="1">The sequence shown here is derived from an EMBL/GenBank/DDBJ whole genome shotgun (WGS) entry which is preliminary data.</text>
</comment>